<dbReference type="RefSeq" id="XP_007272140.1">
    <property type="nucleotide sequence ID" value="XM_007272078.1"/>
</dbReference>
<dbReference type="Proteomes" id="UP000053630">
    <property type="component" value="Unassembled WGS sequence"/>
</dbReference>
<evidence type="ECO:0000313" key="2">
    <source>
        <dbReference type="EMBL" id="EJC97602.1"/>
    </source>
</evidence>
<organism evidence="2 3">
    <name type="scientific">Fomitiporia mediterranea (strain MF3/22)</name>
    <name type="common">Grapevine white-rot fungus</name>
    <dbReference type="NCBI Taxonomy" id="694068"/>
    <lineage>
        <taxon>Eukaryota</taxon>
        <taxon>Fungi</taxon>
        <taxon>Dikarya</taxon>
        <taxon>Basidiomycota</taxon>
        <taxon>Agaricomycotina</taxon>
        <taxon>Agaricomycetes</taxon>
        <taxon>Hymenochaetales</taxon>
        <taxon>Hymenochaetaceae</taxon>
        <taxon>Fomitiporia</taxon>
    </lineage>
</organism>
<proteinExistence type="predicted"/>
<evidence type="ECO:0000313" key="3">
    <source>
        <dbReference type="Proteomes" id="UP000053630"/>
    </source>
</evidence>
<evidence type="ECO:0000256" key="1">
    <source>
        <dbReference type="SAM" id="MobiDB-lite"/>
    </source>
</evidence>
<dbReference type="AlphaFoldDB" id="R7SH26"/>
<dbReference type="OrthoDB" id="3214991at2759"/>
<dbReference type="OMA" id="EISEHAY"/>
<dbReference type="EMBL" id="JH717990">
    <property type="protein sequence ID" value="EJC97602.1"/>
    <property type="molecule type" value="Genomic_DNA"/>
</dbReference>
<dbReference type="GeneID" id="18675906"/>
<protein>
    <submittedName>
        <fullName evidence="2">Uncharacterized protein</fullName>
    </submittedName>
</protein>
<gene>
    <name evidence="2" type="ORF">FOMMEDRAFT_162783</name>
</gene>
<reference evidence="3" key="1">
    <citation type="journal article" date="2012" name="Science">
        <title>The Paleozoic origin of enzymatic lignin decomposition reconstructed from 31 fungal genomes.</title>
        <authorList>
            <person name="Floudas D."/>
            <person name="Binder M."/>
            <person name="Riley R."/>
            <person name="Barry K."/>
            <person name="Blanchette R.A."/>
            <person name="Henrissat B."/>
            <person name="Martinez A.T."/>
            <person name="Otillar R."/>
            <person name="Spatafora J.W."/>
            <person name="Yadav J.S."/>
            <person name="Aerts A."/>
            <person name="Benoit I."/>
            <person name="Boyd A."/>
            <person name="Carlson A."/>
            <person name="Copeland A."/>
            <person name="Coutinho P.M."/>
            <person name="de Vries R.P."/>
            <person name="Ferreira P."/>
            <person name="Findley K."/>
            <person name="Foster B."/>
            <person name="Gaskell J."/>
            <person name="Glotzer D."/>
            <person name="Gorecki P."/>
            <person name="Heitman J."/>
            <person name="Hesse C."/>
            <person name="Hori C."/>
            <person name="Igarashi K."/>
            <person name="Jurgens J.A."/>
            <person name="Kallen N."/>
            <person name="Kersten P."/>
            <person name="Kohler A."/>
            <person name="Kuees U."/>
            <person name="Kumar T.K.A."/>
            <person name="Kuo A."/>
            <person name="LaButti K."/>
            <person name="Larrondo L.F."/>
            <person name="Lindquist E."/>
            <person name="Ling A."/>
            <person name="Lombard V."/>
            <person name="Lucas S."/>
            <person name="Lundell T."/>
            <person name="Martin R."/>
            <person name="McLaughlin D.J."/>
            <person name="Morgenstern I."/>
            <person name="Morin E."/>
            <person name="Murat C."/>
            <person name="Nagy L.G."/>
            <person name="Nolan M."/>
            <person name="Ohm R.A."/>
            <person name="Patyshakuliyeva A."/>
            <person name="Rokas A."/>
            <person name="Ruiz-Duenas F.J."/>
            <person name="Sabat G."/>
            <person name="Salamov A."/>
            <person name="Samejima M."/>
            <person name="Schmutz J."/>
            <person name="Slot J.C."/>
            <person name="St John F."/>
            <person name="Stenlid J."/>
            <person name="Sun H."/>
            <person name="Sun S."/>
            <person name="Syed K."/>
            <person name="Tsang A."/>
            <person name="Wiebenga A."/>
            <person name="Young D."/>
            <person name="Pisabarro A."/>
            <person name="Eastwood D.C."/>
            <person name="Martin F."/>
            <person name="Cullen D."/>
            <person name="Grigoriev I.V."/>
            <person name="Hibbett D.S."/>
        </authorList>
    </citation>
    <scope>NUCLEOTIDE SEQUENCE [LARGE SCALE GENOMIC DNA]</scope>
    <source>
        <strain evidence="3">MF3/22</strain>
    </source>
</reference>
<feature type="region of interest" description="Disordered" evidence="1">
    <location>
        <begin position="92"/>
        <end position="111"/>
    </location>
</feature>
<dbReference type="KEGG" id="fme:FOMMEDRAFT_162783"/>
<keyword evidence="3" id="KW-1185">Reference proteome</keyword>
<sequence length="942" mass="104600">MSGTGRANEDLFEYVRMLAAQNNLSLPQSANATNVQAVSTADERVDLLSQSTVPPVLERYQSARAPSRIPQPFASTRTPVPTLQRDVQTSSLGVPTLSPYSNGETVSQAASSQPIRLDTRLVNNNRRLSAERTIPRATPQARRGTRRGDIASRRALFPSLPTANIPRMSDCLESADDGGTCVRITVKVYPSCNAGSQFCLLYHFLRETFNAKLRQFGLVYELLVPHDKLVTEIIETVSLAMTRQHGYTFTHTSGMYQPHETLHLKLLRIHDRALLRGGAVAPMRLKCCPLDPNWSIFDVLSMKSKFAIPDVALENGRFVLFTVAAAEPLKCQRDGITHDCIADRFFRGLLEDQPSESLSDEVPCTCTEIDSNAELDLPAIDSAAGTTDNYVPTAPPSPIQPSQQAPRALRRNPTQLIWTQRTNVTRQAHRLTNNVSFASPENALPTALWSQPWSPAADPDGWTLQLDNFATQVFELAYTHAQSEEPLVEEELLIQGHNMTELAEQLLMLIERCAERGNYYEVLAPARTISIVRLDGSTVTLGRGLELETLFLAMRTYVAREAVWFERLAGDYSSLKLFTTESTAAHVSAERIKKLRVLGALTSLMVIHKIAPDPIGPAVLQIAYNLRDFRSLHSKFVKTWYPEIHADLQEWNTIGASGDPRCCERIFTSYMQSQAATYEGRTQEEHDLLACDMLFRSVLGPRDIRHPEWAAYLEGASLESYGLDFGKVVRAVDGGSDALISMCFASRSVTPENVMKAVEIEVDSSDHAADLDTVARNRGFSSAIAFLRDLLFRFLSGVGIPCADAFHSVSWSFGQALPIDETDFNAKDTRSTLFTRALTGIPCMPPTKEQIEVSFVNNEDRAYWTHRDNLHNGRMSGTRNGPTSETVAAVFAAQGRIRFQTCTKSAVIPLSYLIRLLKQETPAWANADPDSTERRGTQLPFN</sequence>
<dbReference type="eggNOG" id="ENOG502SW6A">
    <property type="taxonomic scope" value="Eukaryota"/>
</dbReference>
<accession>R7SH26</accession>
<name>R7SH26_FOMME</name>